<evidence type="ECO:0000313" key="3">
    <source>
        <dbReference type="Proteomes" id="UP000579812"/>
    </source>
</evidence>
<dbReference type="PANTHER" id="PTHR46167">
    <property type="entry name" value="N-LYSINE METHYLTRANSFERASE KMT5A"/>
    <property type="match status" value="1"/>
</dbReference>
<name>A0A7J6D852_9TELE</name>
<gene>
    <name evidence="2" type="ORF">G5714_002684</name>
</gene>
<dbReference type="AlphaFoldDB" id="A0A7J6D852"/>
<accession>A0A7J6D852</accession>
<keyword evidence="3" id="KW-1185">Reference proteome</keyword>
<proteinExistence type="predicted"/>
<protein>
    <recommendedName>
        <fullName evidence="1">SET domain-containing protein</fullName>
    </recommendedName>
</protein>
<dbReference type="InterPro" id="IPR051760">
    <property type="entry name" value="KMT5A"/>
</dbReference>
<dbReference type="PROSITE" id="PS50280">
    <property type="entry name" value="SET"/>
    <property type="match status" value="1"/>
</dbReference>
<dbReference type="SMART" id="SM00317">
    <property type="entry name" value="SET"/>
    <property type="match status" value="1"/>
</dbReference>
<dbReference type="GO" id="GO:0006357">
    <property type="term" value="P:regulation of transcription by RNA polymerase II"/>
    <property type="evidence" value="ECO:0007669"/>
    <property type="project" value="TreeGrafter"/>
</dbReference>
<dbReference type="Gene3D" id="2.170.270.10">
    <property type="entry name" value="SET domain"/>
    <property type="match status" value="2"/>
</dbReference>
<sequence>MVINKDQNADSNLKEEITKILPLNNENSAEESLGSETNQEKMNKVEVGTDVTVVCDERSTVVQVSEQVEAVESSEGIGHTNDDANGLKGRGVVATHPVEAADFVLEYRGELLEAEECREDGTRGRLCSDNHKSPNCTMKKIIVDNRPHLCLFAVKRIEIGCEDEYNYGNDQWPWRKKEPEKQASASETFVSSCVMDSLEDDAITQVRE</sequence>
<reference evidence="2 3" key="1">
    <citation type="submission" date="2020-04" db="EMBL/GenBank/DDBJ databases">
        <title>Chromosome-level genome assembly of a cyprinid fish Onychostoma macrolepis by integration of Nanopore Sequencing, Bionano and Hi-C technology.</title>
        <authorList>
            <person name="Wang D."/>
        </authorList>
    </citation>
    <scope>NUCLEOTIDE SEQUENCE [LARGE SCALE GENOMIC DNA]</scope>
    <source>
        <strain evidence="2">SWU-2019</strain>
        <tissue evidence="2">Muscle</tissue>
    </source>
</reference>
<dbReference type="InterPro" id="IPR046341">
    <property type="entry name" value="SET_dom_sf"/>
</dbReference>
<evidence type="ECO:0000259" key="1">
    <source>
        <dbReference type="PROSITE" id="PS50280"/>
    </source>
</evidence>
<dbReference type="GO" id="GO:0042799">
    <property type="term" value="F:histone H4K20 methyltransferase activity"/>
    <property type="evidence" value="ECO:0007669"/>
    <property type="project" value="TreeGrafter"/>
</dbReference>
<dbReference type="GO" id="GO:0043516">
    <property type="term" value="P:regulation of DNA damage response, signal transduction by p53 class mediator"/>
    <property type="evidence" value="ECO:0007669"/>
    <property type="project" value="TreeGrafter"/>
</dbReference>
<comment type="caution">
    <text evidence="2">The sequence shown here is derived from an EMBL/GenBank/DDBJ whole genome shotgun (WGS) entry which is preliminary data.</text>
</comment>
<organism evidence="2 3">
    <name type="scientific">Onychostoma macrolepis</name>
    <dbReference type="NCBI Taxonomy" id="369639"/>
    <lineage>
        <taxon>Eukaryota</taxon>
        <taxon>Metazoa</taxon>
        <taxon>Chordata</taxon>
        <taxon>Craniata</taxon>
        <taxon>Vertebrata</taxon>
        <taxon>Euteleostomi</taxon>
        <taxon>Actinopterygii</taxon>
        <taxon>Neopterygii</taxon>
        <taxon>Teleostei</taxon>
        <taxon>Ostariophysi</taxon>
        <taxon>Cypriniformes</taxon>
        <taxon>Cyprinidae</taxon>
        <taxon>Acrossocheilinae</taxon>
        <taxon>Onychostoma</taxon>
    </lineage>
</organism>
<evidence type="ECO:0000313" key="2">
    <source>
        <dbReference type="EMBL" id="KAF4115195.1"/>
    </source>
</evidence>
<dbReference type="EMBL" id="JAAMOB010000003">
    <property type="protein sequence ID" value="KAF4115195.1"/>
    <property type="molecule type" value="Genomic_DNA"/>
</dbReference>
<dbReference type="GO" id="GO:0005700">
    <property type="term" value="C:polytene chromosome"/>
    <property type="evidence" value="ECO:0007669"/>
    <property type="project" value="TreeGrafter"/>
</dbReference>
<dbReference type="GO" id="GO:0005634">
    <property type="term" value="C:nucleus"/>
    <property type="evidence" value="ECO:0007669"/>
    <property type="project" value="TreeGrafter"/>
</dbReference>
<dbReference type="Proteomes" id="UP000579812">
    <property type="component" value="Unassembled WGS sequence"/>
</dbReference>
<dbReference type="PANTHER" id="PTHR46167:SF1">
    <property type="entry name" value="N-LYSINE METHYLTRANSFERASE KMT5A"/>
    <property type="match status" value="1"/>
</dbReference>
<feature type="domain" description="SET" evidence="1">
    <location>
        <begin position="66"/>
        <end position="168"/>
    </location>
</feature>
<dbReference type="SUPFAM" id="SSF82199">
    <property type="entry name" value="SET domain"/>
    <property type="match status" value="1"/>
</dbReference>
<dbReference type="InterPro" id="IPR001214">
    <property type="entry name" value="SET_dom"/>
</dbReference>